<dbReference type="CDD" id="cd05819">
    <property type="entry name" value="NHL"/>
    <property type="match status" value="1"/>
</dbReference>
<dbReference type="Proteomes" id="UP000663838">
    <property type="component" value="Unassembled WGS sequence"/>
</dbReference>
<dbReference type="EMBL" id="CAJOBR010001023">
    <property type="protein sequence ID" value="CAF4570135.1"/>
    <property type="molecule type" value="Genomic_DNA"/>
</dbReference>
<reference evidence="4" key="1">
    <citation type="submission" date="2021-02" db="EMBL/GenBank/DDBJ databases">
        <authorList>
            <person name="Nowell W R."/>
        </authorList>
    </citation>
    <scope>NUCLEOTIDE SEQUENCE</scope>
</reference>
<proteinExistence type="predicted"/>
<organism evidence="4 8">
    <name type="scientific">Rotaria socialis</name>
    <dbReference type="NCBI Taxonomy" id="392032"/>
    <lineage>
        <taxon>Eukaryota</taxon>
        <taxon>Metazoa</taxon>
        <taxon>Spiralia</taxon>
        <taxon>Gnathifera</taxon>
        <taxon>Rotifera</taxon>
        <taxon>Eurotatoria</taxon>
        <taxon>Bdelloidea</taxon>
        <taxon>Philodinida</taxon>
        <taxon>Philodinidae</taxon>
        <taxon>Rotaria</taxon>
    </lineage>
</organism>
<dbReference type="Proteomes" id="UP000663848">
    <property type="component" value="Unassembled WGS sequence"/>
</dbReference>
<evidence type="ECO:0000313" key="6">
    <source>
        <dbReference type="EMBL" id="CAF4570135.1"/>
    </source>
</evidence>
<feature type="repeat" description="NHL" evidence="2">
    <location>
        <begin position="155"/>
        <end position="186"/>
    </location>
</feature>
<gene>
    <name evidence="5" type="ORF">HFQ381_LOCUS21387</name>
    <name evidence="6" type="ORF">QYT958_LOCUS9576</name>
    <name evidence="7" type="ORF">TOA249_LOCUS9965</name>
    <name evidence="4" type="ORF">TSG867_LOCUS7130</name>
    <name evidence="3" type="ORF">UJA718_LOCUS2187</name>
</gene>
<keyword evidence="1" id="KW-0677">Repeat</keyword>
<dbReference type="InterPro" id="IPR050952">
    <property type="entry name" value="TRIM-NHL_E3_ligases"/>
</dbReference>
<dbReference type="Pfam" id="PF01436">
    <property type="entry name" value="NHL"/>
    <property type="match status" value="1"/>
</dbReference>
<evidence type="ECO:0000313" key="8">
    <source>
        <dbReference type="Proteomes" id="UP000663862"/>
    </source>
</evidence>
<dbReference type="PROSITE" id="PS51125">
    <property type="entry name" value="NHL"/>
    <property type="match status" value="1"/>
</dbReference>
<dbReference type="Gene3D" id="2.120.10.30">
    <property type="entry name" value="TolB, C-terminal domain"/>
    <property type="match status" value="2"/>
</dbReference>
<dbReference type="Proteomes" id="UP000663873">
    <property type="component" value="Unassembled WGS sequence"/>
</dbReference>
<evidence type="ECO:0000313" key="5">
    <source>
        <dbReference type="EMBL" id="CAF4418509.1"/>
    </source>
</evidence>
<accession>A0A820IUC6</accession>
<evidence type="ECO:0000256" key="1">
    <source>
        <dbReference type="ARBA" id="ARBA00022737"/>
    </source>
</evidence>
<name>A0A820IUC6_9BILA</name>
<dbReference type="PANTHER" id="PTHR24104">
    <property type="entry name" value="E3 UBIQUITIN-PROTEIN LIGASE NHLRC1-RELATED"/>
    <property type="match status" value="1"/>
</dbReference>
<dbReference type="EMBL" id="CAJOBQ010000275">
    <property type="protein sequence ID" value="CAF4314451.1"/>
    <property type="molecule type" value="Genomic_DNA"/>
</dbReference>
<evidence type="ECO:0008006" key="10">
    <source>
        <dbReference type="Google" id="ProtNLM"/>
    </source>
</evidence>
<evidence type="ECO:0000313" key="9">
    <source>
        <dbReference type="Proteomes" id="UP000663873"/>
    </source>
</evidence>
<dbReference type="InterPro" id="IPR011042">
    <property type="entry name" value="6-blade_b-propeller_TolB-like"/>
</dbReference>
<evidence type="ECO:0000256" key="2">
    <source>
        <dbReference type="PROSITE-ProRule" id="PRU00504"/>
    </source>
</evidence>
<dbReference type="AlphaFoldDB" id="A0A820IUC6"/>
<sequence length="437" mass="47732">MNDYTTPMSYCTGKRADVAKGILASALILIDQMILTDRVQTEACHGLSQYDECSKNRACGCLHMKNSSDSNICAFLLLACSQLVSCASPNNICYSPGHVCIDHPRCFSRPICYPLLVAQQMCPPLSIATTTSTSTPQTLCTSAEWNSAGITVISNLYRPHDVAIDSQNNLIVADTENRRLRIYFKNGTNVTLLEKVAIHRLFIDKFDNIYAAESLGNEIKKVSSNYQSITTVAGTDTPGSALDQLVLDGQPGLYVDSNSTLYIADTGNHRVIKYLWNSTSGVVVAGGNGQGPEPNQLNGPYGIYIDEIHEIGAIYICDTFNHRIQKWMEGASAGITVASSKDQLHDPVAILLQPTSNQMIMYIASFDHSQILKWMPYAQEPLAIVAGMSGSVGAGANELFAPRGIRFDKDWNLFVADTGNDRIQKFLFNISSCANND</sequence>
<evidence type="ECO:0000313" key="4">
    <source>
        <dbReference type="EMBL" id="CAF4314451.1"/>
    </source>
</evidence>
<keyword evidence="9" id="KW-1185">Reference proteome</keyword>
<comment type="caution">
    <text evidence="4">The sequence shown here is derived from an EMBL/GenBank/DDBJ whole genome shotgun (WGS) entry which is preliminary data.</text>
</comment>
<dbReference type="SUPFAM" id="SSF101898">
    <property type="entry name" value="NHL repeat"/>
    <property type="match status" value="1"/>
</dbReference>
<evidence type="ECO:0000313" key="3">
    <source>
        <dbReference type="EMBL" id="CAF4130318.1"/>
    </source>
</evidence>
<dbReference type="EMBL" id="CAJOBO010001912">
    <property type="protein sequence ID" value="CAF4418509.1"/>
    <property type="molecule type" value="Genomic_DNA"/>
</dbReference>
<dbReference type="EMBL" id="CAJOBS010000505">
    <property type="protein sequence ID" value="CAF4591385.1"/>
    <property type="molecule type" value="Genomic_DNA"/>
</dbReference>
<protein>
    <recommendedName>
        <fullName evidence="10">NHL repeat-containing protein</fullName>
    </recommendedName>
</protein>
<dbReference type="Proteomes" id="UP000663851">
    <property type="component" value="Unassembled WGS sequence"/>
</dbReference>
<dbReference type="Proteomes" id="UP000663862">
    <property type="component" value="Unassembled WGS sequence"/>
</dbReference>
<dbReference type="InterPro" id="IPR001258">
    <property type="entry name" value="NHL_repeat"/>
</dbReference>
<evidence type="ECO:0000313" key="7">
    <source>
        <dbReference type="EMBL" id="CAF4591385.1"/>
    </source>
</evidence>
<dbReference type="EMBL" id="CAJOBP010000143">
    <property type="protein sequence ID" value="CAF4130318.1"/>
    <property type="molecule type" value="Genomic_DNA"/>
</dbReference>